<evidence type="ECO:0000313" key="2">
    <source>
        <dbReference type="EMBL" id="RNA25593.1"/>
    </source>
</evidence>
<feature type="region of interest" description="Disordered" evidence="1">
    <location>
        <begin position="82"/>
        <end position="103"/>
    </location>
</feature>
<feature type="compositionally biased region" description="Low complexity" evidence="1">
    <location>
        <begin position="221"/>
        <end position="231"/>
    </location>
</feature>
<gene>
    <name evidence="2" type="ORF">BpHYR1_035635</name>
</gene>
<name>A0A3M7RPT8_BRAPC</name>
<dbReference type="AlphaFoldDB" id="A0A3M7RPT8"/>
<reference evidence="2 3" key="1">
    <citation type="journal article" date="2018" name="Sci. Rep.">
        <title>Genomic signatures of local adaptation to the degree of environmental predictability in rotifers.</title>
        <authorList>
            <person name="Franch-Gras L."/>
            <person name="Hahn C."/>
            <person name="Garcia-Roger E.M."/>
            <person name="Carmona M.J."/>
            <person name="Serra M."/>
            <person name="Gomez A."/>
        </authorList>
    </citation>
    <scope>NUCLEOTIDE SEQUENCE [LARGE SCALE GENOMIC DNA]</scope>
    <source>
        <strain evidence="2">HYR1</strain>
    </source>
</reference>
<feature type="compositionally biased region" description="Polar residues" evidence="1">
    <location>
        <begin position="82"/>
        <end position="96"/>
    </location>
</feature>
<dbReference type="Proteomes" id="UP000276133">
    <property type="component" value="Unassembled WGS sequence"/>
</dbReference>
<sequence length="270" mass="30955">MFRLRATNNRNSEAHTVSSFKPSKPINQTNYLFRRNPTNLALHKENAKTLVTFDAKITSDRIFVNSVQKGLPLLNQNFQRSQTSINTRSKPSSGRSTVREIENSRPLPPDCNCVLCLNKILIKRYRAKTSVPRTEDKWTVDSRHFLETLDKIQLSVKVNRNYSSKDLNNSTSDSDQKSESQSSEKPRYLHKASRIKLWKPNDVDKWVNNNKIDSEVDTDFSDISSKESSSSLKQRDGSVEYELNNLNYPTNPPTSPLSFFRIPVALPMDD</sequence>
<comment type="caution">
    <text evidence="2">The sequence shown here is derived from an EMBL/GenBank/DDBJ whole genome shotgun (WGS) entry which is preliminary data.</text>
</comment>
<accession>A0A3M7RPT8</accession>
<evidence type="ECO:0000256" key="1">
    <source>
        <dbReference type="SAM" id="MobiDB-lite"/>
    </source>
</evidence>
<organism evidence="2 3">
    <name type="scientific">Brachionus plicatilis</name>
    <name type="common">Marine rotifer</name>
    <name type="synonym">Brachionus muelleri</name>
    <dbReference type="NCBI Taxonomy" id="10195"/>
    <lineage>
        <taxon>Eukaryota</taxon>
        <taxon>Metazoa</taxon>
        <taxon>Spiralia</taxon>
        <taxon>Gnathifera</taxon>
        <taxon>Rotifera</taxon>
        <taxon>Eurotatoria</taxon>
        <taxon>Monogononta</taxon>
        <taxon>Pseudotrocha</taxon>
        <taxon>Ploima</taxon>
        <taxon>Brachionidae</taxon>
        <taxon>Brachionus</taxon>
    </lineage>
</organism>
<feature type="region of interest" description="Disordered" evidence="1">
    <location>
        <begin position="1"/>
        <end position="21"/>
    </location>
</feature>
<dbReference type="OrthoDB" id="10454984at2759"/>
<feature type="compositionally biased region" description="Basic and acidic residues" evidence="1">
    <location>
        <begin position="174"/>
        <end position="187"/>
    </location>
</feature>
<feature type="region of interest" description="Disordered" evidence="1">
    <location>
        <begin position="163"/>
        <end position="188"/>
    </location>
</feature>
<proteinExistence type="predicted"/>
<protein>
    <submittedName>
        <fullName evidence="2">Uncharacterized protein</fullName>
    </submittedName>
</protein>
<evidence type="ECO:0000313" key="3">
    <source>
        <dbReference type="Proteomes" id="UP000276133"/>
    </source>
</evidence>
<feature type="region of interest" description="Disordered" evidence="1">
    <location>
        <begin position="217"/>
        <end position="237"/>
    </location>
</feature>
<dbReference type="EMBL" id="REGN01002896">
    <property type="protein sequence ID" value="RNA25593.1"/>
    <property type="molecule type" value="Genomic_DNA"/>
</dbReference>
<keyword evidence="3" id="KW-1185">Reference proteome</keyword>